<dbReference type="PANTHER" id="PTHR31912">
    <property type="entry name" value="IP13529P"/>
    <property type="match status" value="1"/>
</dbReference>
<dbReference type="EMBL" id="LAVV01010012">
    <property type="protein sequence ID" value="KNZ49673.1"/>
    <property type="molecule type" value="Genomic_DNA"/>
</dbReference>
<evidence type="ECO:0000313" key="1">
    <source>
        <dbReference type="EMBL" id="KNZ49673.1"/>
    </source>
</evidence>
<dbReference type="VEuPathDB" id="FungiDB:VP01_4862g1"/>
<protein>
    <submittedName>
        <fullName evidence="1">Uncharacterized protein</fullName>
    </submittedName>
</protein>
<comment type="caution">
    <text evidence="1">The sequence shown here is derived from an EMBL/GenBank/DDBJ whole genome shotgun (WGS) entry which is preliminary data.</text>
</comment>
<dbReference type="OrthoDB" id="2246127at2759"/>
<gene>
    <name evidence="1" type="ORF">VP01_4862g1</name>
</gene>
<keyword evidence="2" id="KW-1185">Reference proteome</keyword>
<dbReference type="Proteomes" id="UP000037035">
    <property type="component" value="Unassembled WGS sequence"/>
</dbReference>
<organism evidence="1 2">
    <name type="scientific">Puccinia sorghi</name>
    <dbReference type="NCBI Taxonomy" id="27349"/>
    <lineage>
        <taxon>Eukaryota</taxon>
        <taxon>Fungi</taxon>
        <taxon>Dikarya</taxon>
        <taxon>Basidiomycota</taxon>
        <taxon>Pucciniomycotina</taxon>
        <taxon>Pucciniomycetes</taxon>
        <taxon>Pucciniales</taxon>
        <taxon>Pucciniaceae</taxon>
        <taxon>Puccinia</taxon>
    </lineage>
</organism>
<evidence type="ECO:0000313" key="2">
    <source>
        <dbReference type="Proteomes" id="UP000037035"/>
    </source>
</evidence>
<name>A0A0L6UMA4_9BASI</name>
<accession>A0A0L6UMA4</accession>
<dbReference type="PANTHER" id="PTHR31912:SF34">
    <property type="entry name" value="NOTOCHORD-RELATED PROTEIN"/>
    <property type="match status" value="1"/>
</dbReference>
<reference evidence="1 2" key="1">
    <citation type="submission" date="2015-08" db="EMBL/GenBank/DDBJ databases">
        <title>Next Generation Sequencing and Analysis of the Genome of Puccinia sorghi L Schw, the Causal Agent of Maize Common Rust.</title>
        <authorList>
            <person name="Rochi L."/>
            <person name="Burguener G."/>
            <person name="Darino M."/>
            <person name="Turjanski A."/>
            <person name="Kreff E."/>
            <person name="Dieguez M.J."/>
            <person name="Sacco F."/>
        </authorList>
    </citation>
    <scope>NUCLEOTIDE SEQUENCE [LARGE SCALE GENOMIC DNA]</scope>
    <source>
        <strain evidence="1 2">RO10H11247</strain>
    </source>
</reference>
<sequence>MNLNFRKWSDTIERTHKLWDIALKDTKTAYNNVSKDYGIQDNINDVFVQQWKNRDMTKISKIELLKKDKEGIIFNPFLCLKGFDGCNDTPVEPQTKESISNDCLLGKFQSICSGSGTYFRKIIFQTLQKSRGEFKMVIQKVLFTSISNVLEQYLEEIEQKIEIFLDNVIKMSARWLNKPKFHMLVHLPHSIRRFGPESLFAQRNLKVSIVFGVTFSNYESMQAVLSGATLYDHKYKCYFDQSPSITNMKQLPIIQNSMGYKKSTTMSYPLETHKKFESDSKVPIPTNLQQKYHNKKIHQIHSLELDSKNKIKNNAFSSQAFIQTPHVCLCRIFGTVTAQSAQLLCIKPCFLGLLSCQLQAVELVLFAVKPDDLILLIILHRQVENYSGKDDFVAQINSIWAIESSHEFEVTQFKSA</sequence>
<dbReference type="STRING" id="27349.A0A0L6UMA4"/>
<dbReference type="AlphaFoldDB" id="A0A0L6UMA4"/>
<proteinExistence type="predicted"/>